<feature type="non-terminal residue" evidence="1">
    <location>
        <position position="1"/>
    </location>
</feature>
<name>A0ACB8VWW2_9TELE</name>
<proteinExistence type="predicted"/>
<evidence type="ECO:0000313" key="2">
    <source>
        <dbReference type="Proteomes" id="UP000831701"/>
    </source>
</evidence>
<gene>
    <name evidence="1" type="ORF">L3Q82_014383</name>
</gene>
<comment type="caution">
    <text evidence="1">The sequence shown here is derived from an EMBL/GenBank/DDBJ whole genome shotgun (WGS) entry which is preliminary data.</text>
</comment>
<reference evidence="1" key="1">
    <citation type="submission" date="2022-04" db="EMBL/GenBank/DDBJ databases">
        <title>Jade perch genome.</title>
        <authorList>
            <person name="Chao B."/>
        </authorList>
    </citation>
    <scope>NUCLEOTIDE SEQUENCE</scope>
    <source>
        <strain evidence="1">CB-2022</strain>
    </source>
</reference>
<protein>
    <submittedName>
        <fullName evidence="1">Uncharacterized protein</fullName>
    </submittedName>
</protein>
<evidence type="ECO:0000313" key="1">
    <source>
        <dbReference type="EMBL" id="KAI3360049.1"/>
    </source>
</evidence>
<dbReference type="EMBL" id="CM041547">
    <property type="protein sequence ID" value="KAI3360049.1"/>
    <property type="molecule type" value="Genomic_DNA"/>
</dbReference>
<dbReference type="Proteomes" id="UP000831701">
    <property type="component" value="Chromosome 17"/>
</dbReference>
<accession>A0ACB8VWW2</accession>
<organism evidence="1 2">
    <name type="scientific">Scortum barcoo</name>
    <name type="common">barcoo grunter</name>
    <dbReference type="NCBI Taxonomy" id="214431"/>
    <lineage>
        <taxon>Eukaryota</taxon>
        <taxon>Metazoa</taxon>
        <taxon>Chordata</taxon>
        <taxon>Craniata</taxon>
        <taxon>Vertebrata</taxon>
        <taxon>Euteleostomi</taxon>
        <taxon>Actinopterygii</taxon>
        <taxon>Neopterygii</taxon>
        <taxon>Teleostei</taxon>
        <taxon>Neoteleostei</taxon>
        <taxon>Acanthomorphata</taxon>
        <taxon>Eupercaria</taxon>
        <taxon>Centrarchiformes</taxon>
        <taxon>Terapontoidei</taxon>
        <taxon>Terapontidae</taxon>
        <taxon>Scortum</taxon>
    </lineage>
</organism>
<keyword evidence="2" id="KW-1185">Reference proteome</keyword>
<sequence length="718" mass="80752">QPISAGHEILSTICSFASGHPNRDSGSKLHLFCCTMGSLLPGHWPLILVHMLLLQIQNIQVQGVDSVSQKLRRLSEQFLQFQTLTQARLDMLVQNQNINSSGGVEIRIQALSDNWHHMSQDLEQLKQSTMQEIEGLREWSRRLEKKSKRMEGRLALMERNLRESRRHAQKQKPDPGQDFSNLTLELQSQEERLAALQVQRDELLIGLQGMQESLKNQALRVTRLEGRLAEVLQLNGGGNARGLWRAGEPLNPNIPSQEYYEPRRRSQAHRGGRPGRVLDGHTLPYQYQATPNQPKHSKTQKPRPQPESQTQIQVHHPNPTDYLPQPDLYRPQSQIQVQAQTRPYPIQQEQLQSRQTALYPQAQIQPQVQQQSQSQLYHQRHSHLHKPSHPSWPQPRSQAPTHPEPTTEKQSRTKLEAPQLQVSDVLPQLQSGSYQPKVSRWDEREEAESDTKVESSVIHNLLQLPARQKIPARPVPKKDATICNVDSMLFFPTTSAENYVTFSLTLPDLPELSVCLWLRVEASHVGTLLSYATEDNDNQLVLYGRNFSASLASSSVLSLSSFSPFSPSSHASPSSPSLDFVIGDPVYRRLPVSSLLDSRWHHLCVLWSSIEGRFWHYSDRRLTSSGSNFRKGSEIPGGGSVVLGQEQDTVGGGFDPAEGFAGQMAGFRVWNRVLSPSEVEGVAGGRGVPRGVVLGMEDIKKVHGEVQQVACECLEHCV</sequence>